<keyword evidence="2" id="KW-1185">Reference proteome</keyword>
<sequence length="92" mass="10567">MAGPMLLFLISSCFWSAGTSEPILSVKSVAGHNTYIQSFHHFLKDLKNMAGGFIANRIDKLQHKHHLAKEKLTRIFQKLFTSFRKTKQNHLK</sequence>
<organism evidence="1 2">
    <name type="scientific">Daphnia magna</name>
    <dbReference type="NCBI Taxonomy" id="35525"/>
    <lineage>
        <taxon>Eukaryota</taxon>
        <taxon>Metazoa</taxon>
        <taxon>Ecdysozoa</taxon>
        <taxon>Arthropoda</taxon>
        <taxon>Crustacea</taxon>
        <taxon>Branchiopoda</taxon>
        <taxon>Diplostraca</taxon>
        <taxon>Cladocera</taxon>
        <taxon>Anomopoda</taxon>
        <taxon>Daphniidae</taxon>
        <taxon>Daphnia</taxon>
    </lineage>
</organism>
<gene>
    <name evidence="1" type="ORF">APZ42_017185</name>
</gene>
<proteinExistence type="predicted"/>
<accession>A0A0P6A9X1</accession>
<evidence type="ECO:0000313" key="1">
    <source>
        <dbReference type="EMBL" id="KZS16551.1"/>
    </source>
</evidence>
<dbReference type="AlphaFoldDB" id="A0A0P6A9X1"/>
<comment type="caution">
    <text evidence="1">The sequence shown here is derived from an EMBL/GenBank/DDBJ whole genome shotgun (WGS) entry which is preliminary data.</text>
</comment>
<protein>
    <submittedName>
        <fullName evidence="1">Uncharacterized protein</fullName>
    </submittedName>
</protein>
<evidence type="ECO:0000313" key="2">
    <source>
        <dbReference type="Proteomes" id="UP000076858"/>
    </source>
</evidence>
<dbReference type="EMBL" id="LRGB01000687">
    <property type="protein sequence ID" value="KZS16551.1"/>
    <property type="molecule type" value="Genomic_DNA"/>
</dbReference>
<name>A0A0P6A9X1_9CRUS</name>
<dbReference type="Proteomes" id="UP000076858">
    <property type="component" value="Unassembled WGS sequence"/>
</dbReference>
<reference evidence="1 2" key="1">
    <citation type="submission" date="2016-03" db="EMBL/GenBank/DDBJ databases">
        <title>EvidentialGene: Evidence-directed Construction of Genes on Genomes.</title>
        <authorList>
            <person name="Gilbert D.G."/>
            <person name="Choi J.-H."/>
            <person name="Mockaitis K."/>
            <person name="Colbourne J."/>
            <person name="Pfrender M."/>
        </authorList>
    </citation>
    <scope>NUCLEOTIDE SEQUENCE [LARGE SCALE GENOMIC DNA]</scope>
    <source>
        <strain evidence="1 2">Xinb3</strain>
        <tissue evidence="1">Complete organism</tissue>
    </source>
</reference>